<accession>A0A7C4Y4Y6</accession>
<gene>
    <name evidence="1" type="ORF">ENV67_04175</name>
</gene>
<protein>
    <submittedName>
        <fullName evidence="1">Uncharacterized protein</fullName>
    </submittedName>
</protein>
<dbReference type="EMBL" id="DTHG01000051">
    <property type="protein sequence ID" value="HGW91721.1"/>
    <property type="molecule type" value="Genomic_DNA"/>
</dbReference>
<evidence type="ECO:0000313" key="1">
    <source>
        <dbReference type="EMBL" id="HGW91721.1"/>
    </source>
</evidence>
<reference evidence="1" key="1">
    <citation type="journal article" date="2020" name="mSystems">
        <title>Genome- and Community-Level Interaction Insights into Carbon Utilization and Element Cycling Functions of Hydrothermarchaeota in Hydrothermal Sediment.</title>
        <authorList>
            <person name="Zhou Z."/>
            <person name="Liu Y."/>
            <person name="Xu W."/>
            <person name="Pan J."/>
            <person name="Luo Z.H."/>
            <person name="Li M."/>
        </authorList>
    </citation>
    <scope>NUCLEOTIDE SEQUENCE [LARGE SCALE GENOMIC DNA]</scope>
    <source>
        <strain evidence="1">SpSt-780</strain>
    </source>
</reference>
<proteinExistence type="predicted"/>
<comment type="caution">
    <text evidence="1">The sequence shown here is derived from an EMBL/GenBank/DDBJ whole genome shotgun (WGS) entry which is preliminary data.</text>
</comment>
<dbReference type="SUPFAM" id="SSF63825">
    <property type="entry name" value="YWTD domain"/>
    <property type="match status" value="1"/>
</dbReference>
<dbReference type="AlphaFoldDB" id="A0A7C4Y4Y6"/>
<organism evidence="1">
    <name type="scientific">candidate division WOR-3 bacterium</name>
    <dbReference type="NCBI Taxonomy" id="2052148"/>
    <lineage>
        <taxon>Bacteria</taxon>
        <taxon>Bacteria division WOR-3</taxon>
    </lineage>
</organism>
<name>A0A7C4Y4Y6_UNCW3</name>
<sequence length="604" mass="69969">MVIFIFSIILKVFDERFFNGIPKEVIVSKDGVYSGYKIKKLKEFEGKKCYGVSGDWFVVDGTLYYKDKEVFKKDEMLSIEKYKEFILCLSIPSNIIYLFSKGFLKDSIDTGIENISGMQVLDDIIYLFKGGDGRVLKMDLKGKITEFLRLPVSNVLGITKDKNKLYLYTYNPGRVYEYENGKLRLFYDPNITEINGVFFLKDTVYITGNNELGTNIEGNVILLYNGIEKVVYRGTPIISSYLTDIGFLCGENEDGQIGLFTRDGFKIIADLDDKEIIGIKKDGDKILVLTGENAGIYEIKKEFSKEGEYETEVIDGGYGVIWGKINYEGKGDFKIFYRTGKTNKVDSTWKDWEEYNGRISSEDRYLKLKFRLMSGRDTINEIMINFNEKNRAPEITKFMIFPPGIGYGSSQNVYPGPSLQPQDINNLRDRGFDILEGSYFLDKNKRCIYWELKDEDNDNLFVKLFIFDGSRWRLLQDNIQGNSFVMDGLELVEGYQKIKIVVYDAEDSVYKILDFLNDFSPPEIISYRIDDKFHGVSKDKFSEIWSITYKFDGDDFYRKARPEDGVFDDTLENFYFPIDKTKDNVTIRIEDRLGNIKVETIKIR</sequence>